<evidence type="ECO:0000256" key="1">
    <source>
        <dbReference type="SAM" id="Phobius"/>
    </source>
</evidence>
<reference evidence="2 3" key="1">
    <citation type="submission" date="2018-06" db="EMBL/GenBank/DDBJ databases">
        <title>Genomic Encyclopedia of Type Strains, Phase III (KMG-III): the genomes of soil and plant-associated and newly described type strains.</title>
        <authorList>
            <person name="Whitman W."/>
        </authorList>
    </citation>
    <scope>NUCLEOTIDE SEQUENCE [LARGE SCALE GENOMIC DNA]</scope>
    <source>
        <strain evidence="2 3">CGMCC 1.12504</strain>
    </source>
</reference>
<gene>
    <name evidence="2" type="ORF">B0I10_10772</name>
</gene>
<accession>A0A328WWX0</accession>
<comment type="caution">
    <text evidence="2">The sequence shown here is derived from an EMBL/GenBank/DDBJ whole genome shotgun (WGS) entry which is preliminary data.</text>
</comment>
<dbReference type="OrthoDB" id="9760528at2"/>
<dbReference type="PANTHER" id="PTHR30386">
    <property type="entry name" value="MEMBRANE FUSION SUBUNIT OF EMRAB-TOLC MULTIDRUG EFFLUX PUMP"/>
    <property type="match status" value="1"/>
</dbReference>
<sequence length="448" mass="51444">MLNIARKNINDKVNLTRFKTIQKLGERKYFKTFNRLLMWFMIGSCLFVLLPWTQNIQGSGFVTTVSPEQRPQTIHTAIAGRIEKWYVAEGQYVKKGDTILFISEVKDDYFDPNLVSNTENQMKAKMLSEESYEGKANSLSTQITAIERERILKLEQARNKIEQSQLKVKSDSMDLEAVKTQLKIAQIQFKRSQDLNKEGLKAVTDLEEKRLKLQDAEAKIITQQNKYLTSKNELINARVEINRISAEYTDKTSKAQSERFTALSSQFDTEAQVNKLQNQVTNYKMRNELYYIKAPQNGYVNRALQSGIGETIKEGTPVVSIMPSKYDIAVETFIDPIDMPLIHKGENVRIWFDGWPTIIFSGWPNSSYGTFGGKVVAIENFISINGKYRVLIAQDPQDKPWPKELNIGAGAQTFALLDNVPIWYEIWRKLNGFPPDFYTPKQTTETKK</sequence>
<dbReference type="Proteomes" id="UP000249518">
    <property type="component" value="Unassembled WGS sequence"/>
</dbReference>
<evidence type="ECO:0000313" key="2">
    <source>
        <dbReference type="EMBL" id="RAR47798.1"/>
    </source>
</evidence>
<dbReference type="PANTHER" id="PTHR30386:SF27">
    <property type="entry name" value="MEMBRANE FUSION PROTEIN (MFP) FAMILY PROTEIN"/>
    <property type="match status" value="1"/>
</dbReference>
<dbReference type="AlphaFoldDB" id="A0A328WWX0"/>
<dbReference type="Gene3D" id="2.40.50.100">
    <property type="match status" value="1"/>
</dbReference>
<dbReference type="SUPFAM" id="SSF51230">
    <property type="entry name" value="Single hybrid motif"/>
    <property type="match status" value="1"/>
</dbReference>
<organism evidence="2 3">
    <name type="scientific">Flavobacterium lacus</name>
    <dbReference type="NCBI Taxonomy" id="1353778"/>
    <lineage>
        <taxon>Bacteria</taxon>
        <taxon>Pseudomonadati</taxon>
        <taxon>Bacteroidota</taxon>
        <taxon>Flavobacteriia</taxon>
        <taxon>Flavobacteriales</taxon>
        <taxon>Flavobacteriaceae</taxon>
        <taxon>Flavobacterium</taxon>
    </lineage>
</organism>
<protein>
    <submittedName>
        <fullName evidence="2">Multidrug resistance efflux pump</fullName>
    </submittedName>
</protein>
<keyword evidence="1" id="KW-1133">Transmembrane helix</keyword>
<keyword evidence="3" id="KW-1185">Reference proteome</keyword>
<feature type="transmembrane region" description="Helical" evidence="1">
    <location>
        <begin position="36"/>
        <end position="53"/>
    </location>
</feature>
<keyword evidence="1" id="KW-0812">Transmembrane</keyword>
<dbReference type="RefSeq" id="WP_112086080.1">
    <property type="nucleotide sequence ID" value="NZ_QLSV01000007.1"/>
</dbReference>
<proteinExistence type="predicted"/>
<dbReference type="EMBL" id="QLSV01000007">
    <property type="protein sequence ID" value="RAR47798.1"/>
    <property type="molecule type" value="Genomic_DNA"/>
</dbReference>
<evidence type="ECO:0000313" key="3">
    <source>
        <dbReference type="Proteomes" id="UP000249518"/>
    </source>
</evidence>
<keyword evidence="1" id="KW-0472">Membrane</keyword>
<dbReference type="InterPro" id="IPR050739">
    <property type="entry name" value="MFP"/>
</dbReference>
<dbReference type="InterPro" id="IPR011053">
    <property type="entry name" value="Single_hybrid_motif"/>
</dbReference>
<name>A0A328WWX0_9FLAO</name>